<feature type="region of interest" description="Disordered" evidence="1">
    <location>
        <begin position="15"/>
        <end position="46"/>
    </location>
</feature>
<dbReference type="Pfam" id="PF11219">
    <property type="entry name" value="DUF3014"/>
    <property type="match status" value="1"/>
</dbReference>
<organism evidence="2 3">
    <name type="scientific">Hyalangium rubrum</name>
    <dbReference type="NCBI Taxonomy" id="3103134"/>
    <lineage>
        <taxon>Bacteria</taxon>
        <taxon>Pseudomonadati</taxon>
        <taxon>Myxococcota</taxon>
        <taxon>Myxococcia</taxon>
        <taxon>Myxococcales</taxon>
        <taxon>Cystobacterineae</taxon>
        <taxon>Archangiaceae</taxon>
        <taxon>Hyalangium</taxon>
    </lineage>
</organism>
<dbReference type="EMBL" id="JAXIVS010000001">
    <property type="protein sequence ID" value="MDY7224898.1"/>
    <property type="molecule type" value="Genomic_DNA"/>
</dbReference>
<evidence type="ECO:0000313" key="3">
    <source>
        <dbReference type="Proteomes" id="UP001291309"/>
    </source>
</evidence>
<accession>A0ABU5GUN7</accession>
<dbReference type="InterPro" id="IPR021382">
    <property type="entry name" value="DUF3014"/>
</dbReference>
<evidence type="ECO:0000256" key="1">
    <source>
        <dbReference type="SAM" id="MobiDB-lite"/>
    </source>
</evidence>
<comment type="caution">
    <text evidence="2">The sequence shown here is derived from an EMBL/GenBank/DDBJ whole genome shotgun (WGS) entry which is preliminary data.</text>
</comment>
<dbReference type="RefSeq" id="WP_321543624.1">
    <property type="nucleotide sequence ID" value="NZ_JAXIVS010000001.1"/>
</dbReference>
<proteinExistence type="predicted"/>
<evidence type="ECO:0000313" key="2">
    <source>
        <dbReference type="EMBL" id="MDY7224898.1"/>
    </source>
</evidence>
<gene>
    <name evidence="2" type="ORF">SYV04_00830</name>
</gene>
<reference evidence="2 3" key="1">
    <citation type="submission" date="2023-12" db="EMBL/GenBank/DDBJ databases">
        <title>the genome sequence of Hyalangium sp. s54d21.</title>
        <authorList>
            <person name="Zhang X."/>
        </authorList>
    </citation>
    <scope>NUCLEOTIDE SEQUENCE [LARGE SCALE GENOMIC DNA]</scope>
    <source>
        <strain evidence="3">s54d21</strain>
    </source>
</reference>
<name>A0ABU5GUN7_9BACT</name>
<keyword evidence="3" id="KW-1185">Reference proteome</keyword>
<protein>
    <submittedName>
        <fullName evidence="2">DUF3014 domain-containing protein</fullName>
    </submittedName>
</protein>
<sequence length="234" mass="24965">MASLIAGAAWWIQPSTRPTERGPQPAPVSSAVAVPQEKGELGHVPPPRVALDSLSSDPGFARWLQEAGLVERVVAAVAAVAEGNSPREPLSFLAPQGAFTVSERKTGTFISPASHARYDGVTRVFCSLDAQAVAGVYATLRPSLSATFATLARPGARFDQALQSSIQSMLEVPVVRGEVEVVPRGAVWAYKDASLEALNPAQKHLLRMGPQNVARIQDKLRELSSALELKLARR</sequence>
<dbReference type="Proteomes" id="UP001291309">
    <property type="component" value="Unassembled WGS sequence"/>
</dbReference>